<feature type="transmembrane region" description="Helical" evidence="2">
    <location>
        <begin position="65"/>
        <end position="90"/>
    </location>
</feature>
<accession>A0A5C6VDC7</accession>
<dbReference type="OrthoDB" id="9781411at2"/>
<protein>
    <submittedName>
        <fullName evidence="5">Potassium channel family protein</fullName>
    </submittedName>
</protein>
<sequence>MRTRFQIFSRLFYSLSLLAGVFIIGTLGYRIIEGYDWLDAFYMTLITVSTVGYGEVAPLTVAGKVFTSFIILICFGTFAYAISSITSYLVNGEYKRYTRLIKKQRMIEKLDNHIIVCGYGRVGRQVVTELKQNKERFVVVETKQEIFNLNDVRGGIIPVYGDATKDEILKEAGIEKAKAVITTLPNDADNLYVVLSARELNPKVKIIARASRFPSVKKMRVAGASNVIMPDSLGGAHMALLVLNPDTVDFIDQLSIHKPNSPSLVEIDFNSRSESTSFGALKDLTADVTLLGVKKANGDILISPKEDLMVEKGEKLFAIANHDVVTEFKNQIAKI</sequence>
<feature type="domain" description="RCK N-terminal" evidence="3">
    <location>
        <begin position="111"/>
        <end position="229"/>
    </location>
</feature>
<dbReference type="RefSeq" id="WP_147013533.1">
    <property type="nucleotide sequence ID" value="NZ_VORB01000003.1"/>
</dbReference>
<dbReference type="InterPro" id="IPR006037">
    <property type="entry name" value="RCK_C"/>
</dbReference>
<proteinExistence type="predicted"/>
<evidence type="ECO:0000256" key="2">
    <source>
        <dbReference type="SAM" id="Phobius"/>
    </source>
</evidence>
<feature type="transmembrane region" description="Helical" evidence="2">
    <location>
        <begin position="12"/>
        <end position="32"/>
    </location>
</feature>
<dbReference type="InterPro" id="IPR013099">
    <property type="entry name" value="K_chnl_dom"/>
</dbReference>
<dbReference type="Gene3D" id="1.10.287.70">
    <property type="match status" value="1"/>
</dbReference>
<keyword evidence="6" id="KW-1185">Reference proteome</keyword>
<dbReference type="PANTHER" id="PTHR43833:SF9">
    <property type="entry name" value="POTASSIUM CHANNEL PROTEIN YUGO-RELATED"/>
    <property type="match status" value="1"/>
</dbReference>
<keyword evidence="5" id="KW-0406">Ion transport</keyword>
<comment type="subcellular location">
    <subcellularLocation>
        <location evidence="1">Cell membrane</location>
        <topology evidence="1">Multi-pass membrane protein</topology>
    </subcellularLocation>
</comment>
<evidence type="ECO:0000313" key="5">
    <source>
        <dbReference type="EMBL" id="TXC81635.1"/>
    </source>
</evidence>
<organism evidence="5 6">
    <name type="scientific">Luteibaculum oceani</name>
    <dbReference type="NCBI Taxonomy" id="1294296"/>
    <lineage>
        <taxon>Bacteria</taxon>
        <taxon>Pseudomonadati</taxon>
        <taxon>Bacteroidota</taxon>
        <taxon>Flavobacteriia</taxon>
        <taxon>Flavobacteriales</taxon>
        <taxon>Luteibaculaceae</taxon>
        <taxon>Luteibaculum</taxon>
    </lineage>
</organism>
<dbReference type="Gene3D" id="3.40.50.720">
    <property type="entry name" value="NAD(P)-binding Rossmann-like Domain"/>
    <property type="match status" value="1"/>
</dbReference>
<dbReference type="AlphaFoldDB" id="A0A5C6VDC7"/>
<reference evidence="5 6" key="1">
    <citation type="submission" date="2019-08" db="EMBL/GenBank/DDBJ databases">
        <title>Genome of Luteibaculum oceani JCM 18817.</title>
        <authorList>
            <person name="Bowman J.P."/>
        </authorList>
    </citation>
    <scope>NUCLEOTIDE SEQUENCE [LARGE SCALE GENOMIC DNA]</scope>
    <source>
        <strain evidence="5 6">JCM 18817</strain>
    </source>
</reference>
<name>A0A5C6VDC7_9FLAO</name>
<dbReference type="GO" id="GO:0008324">
    <property type="term" value="F:monoatomic cation transmembrane transporter activity"/>
    <property type="evidence" value="ECO:0007669"/>
    <property type="project" value="InterPro"/>
</dbReference>
<dbReference type="GO" id="GO:0006813">
    <property type="term" value="P:potassium ion transport"/>
    <property type="evidence" value="ECO:0007669"/>
    <property type="project" value="InterPro"/>
</dbReference>
<dbReference type="Proteomes" id="UP000321168">
    <property type="component" value="Unassembled WGS sequence"/>
</dbReference>
<dbReference type="PROSITE" id="PS51202">
    <property type="entry name" value="RCK_C"/>
    <property type="match status" value="1"/>
</dbReference>
<dbReference type="SUPFAM" id="SSF51735">
    <property type="entry name" value="NAD(P)-binding Rossmann-fold domains"/>
    <property type="match status" value="1"/>
</dbReference>
<dbReference type="InterPro" id="IPR050721">
    <property type="entry name" value="Trk_Ktr_HKT_K-transport"/>
</dbReference>
<dbReference type="SUPFAM" id="SSF81324">
    <property type="entry name" value="Voltage-gated potassium channels"/>
    <property type="match status" value="1"/>
</dbReference>
<evidence type="ECO:0000259" key="4">
    <source>
        <dbReference type="PROSITE" id="PS51202"/>
    </source>
</evidence>
<evidence type="ECO:0000313" key="6">
    <source>
        <dbReference type="Proteomes" id="UP000321168"/>
    </source>
</evidence>
<keyword evidence="5" id="KW-0407">Ion channel</keyword>
<dbReference type="InterPro" id="IPR036291">
    <property type="entry name" value="NAD(P)-bd_dom_sf"/>
</dbReference>
<evidence type="ECO:0000259" key="3">
    <source>
        <dbReference type="PROSITE" id="PS51201"/>
    </source>
</evidence>
<evidence type="ECO:0000256" key="1">
    <source>
        <dbReference type="ARBA" id="ARBA00004651"/>
    </source>
</evidence>
<dbReference type="Pfam" id="PF02254">
    <property type="entry name" value="TrkA_N"/>
    <property type="match status" value="1"/>
</dbReference>
<comment type="caution">
    <text evidence="5">The sequence shown here is derived from an EMBL/GenBank/DDBJ whole genome shotgun (WGS) entry which is preliminary data.</text>
</comment>
<dbReference type="GO" id="GO:0005886">
    <property type="term" value="C:plasma membrane"/>
    <property type="evidence" value="ECO:0007669"/>
    <property type="project" value="UniProtKB-SubCell"/>
</dbReference>
<keyword evidence="2" id="KW-0812">Transmembrane</keyword>
<dbReference type="InterPro" id="IPR003148">
    <property type="entry name" value="RCK_N"/>
</dbReference>
<dbReference type="Pfam" id="PF07885">
    <property type="entry name" value="Ion_trans_2"/>
    <property type="match status" value="1"/>
</dbReference>
<keyword evidence="5" id="KW-0813">Transport</keyword>
<dbReference type="PROSITE" id="PS51201">
    <property type="entry name" value="RCK_N"/>
    <property type="match status" value="1"/>
</dbReference>
<keyword evidence="2" id="KW-0472">Membrane</keyword>
<feature type="domain" description="RCK C-terminal" evidence="4">
    <location>
        <begin position="251"/>
        <end position="334"/>
    </location>
</feature>
<dbReference type="PANTHER" id="PTHR43833">
    <property type="entry name" value="POTASSIUM CHANNEL PROTEIN 2-RELATED-RELATED"/>
    <property type="match status" value="1"/>
</dbReference>
<keyword evidence="2" id="KW-1133">Transmembrane helix</keyword>
<dbReference type="EMBL" id="VORB01000003">
    <property type="protein sequence ID" value="TXC81635.1"/>
    <property type="molecule type" value="Genomic_DNA"/>
</dbReference>
<gene>
    <name evidence="5" type="ORF">FRX97_03720</name>
</gene>